<comment type="caution">
    <text evidence="1">The sequence shown here is derived from an EMBL/GenBank/DDBJ whole genome shotgun (WGS) entry which is preliminary data.</text>
</comment>
<dbReference type="EMBL" id="BMMH01000027">
    <property type="protein sequence ID" value="GGL40962.1"/>
    <property type="molecule type" value="Genomic_DNA"/>
</dbReference>
<proteinExistence type="predicted"/>
<gene>
    <name evidence="1" type="ORF">GCM10011588_64710</name>
</gene>
<sequence length="128" mass="14296">MHPQFATTGPPYPEVDIPQRAIDDRIADHTVTVHSAERAEPAALRDAIGNVCPVVATYDAVRVWRPSHQRARNRTQGRLHTRVLPDQGGKCMAQQPLLRELIDIRESISTSDFVLELAKAVTDEDHRG</sequence>
<keyword evidence="2" id="KW-1185">Reference proteome</keyword>
<organism evidence="1 2">
    <name type="scientific">Nocardia jinanensis</name>
    <dbReference type="NCBI Taxonomy" id="382504"/>
    <lineage>
        <taxon>Bacteria</taxon>
        <taxon>Bacillati</taxon>
        <taxon>Actinomycetota</taxon>
        <taxon>Actinomycetes</taxon>
        <taxon>Mycobacteriales</taxon>
        <taxon>Nocardiaceae</taxon>
        <taxon>Nocardia</taxon>
    </lineage>
</organism>
<name>A0A917VZ01_9NOCA</name>
<protein>
    <submittedName>
        <fullName evidence="1">Uncharacterized protein</fullName>
    </submittedName>
</protein>
<dbReference type="AlphaFoldDB" id="A0A917VZ01"/>
<evidence type="ECO:0000313" key="2">
    <source>
        <dbReference type="Proteomes" id="UP000638263"/>
    </source>
</evidence>
<reference evidence="1" key="1">
    <citation type="journal article" date="2014" name="Int. J. Syst. Evol. Microbiol.">
        <title>Complete genome sequence of Corynebacterium casei LMG S-19264T (=DSM 44701T), isolated from a smear-ripened cheese.</title>
        <authorList>
            <consortium name="US DOE Joint Genome Institute (JGI-PGF)"/>
            <person name="Walter F."/>
            <person name="Albersmeier A."/>
            <person name="Kalinowski J."/>
            <person name="Ruckert C."/>
        </authorList>
    </citation>
    <scope>NUCLEOTIDE SEQUENCE</scope>
    <source>
        <strain evidence="1">CGMCC 4.3508</strain>
    </source>
</reference>
<reference evidence="1" key="2">
    <citation type="submission" date="2020-09" db="EMBL/GenBank/DDBJ databases">
        <authorList>
            <person name="Sun Q."/>
            <person name="Zhou Y."/>
        </authorList>
    </citation>
    <scope>NUCLEOTIDE SEQUENCE</scope>
    <source>
        <strain evidence="1">CGMCC 4.3508</strain>
    </source>
</reference>
<accession>A0A917VZ01</accession>
<evidence type="ECO:0000313" key="1">
    <source>
        <dbReference type="EMBL" id="GGL40962.1"/>
    </source>
</evidence>
<dbReference type="Proteomes" id="UP000638263">
    <property type="component" value="Unassembled WGS sequence"/>
</dbReference>